<evidence type="ECO:0000259" key="7">
    <source>
        <dbReference type="Pfam" id="PF01490"/>
    </source>
</evidence>
<dbReference type="PANTHER" id="PTHR22950:SF680">
    <property type="entry name" value="PROTON-COUPLED AMINO ACID TRANSPORTER 4-LIKE PROTEIN"/>
    <property type="match status" value="1"/>
</dbReference>
<feature type="region of interest" description="Disordered" evidence="5">
    <location>
        <begin position="1"/>
        <end position="32"/>
    </location>
</feature>
<dbReference type="PANTHER" id="PTHR22950">
    <property type="entry name" value="AMINO ACID TRANSPORTER"/>
    <property type="match status" value="1"/>
</dbReference>
<feature type="transmembrane region" description="Helical" evidence="6">
    <location>
        <begin position="417"/>
        <end position="438"/>
    </location>
</feature>
<proteinExistence type="predicted"/>
<feature type="transmembrane region" description="Helical" evidence="6">
    <location>
        <begin position="237"/>
        <end position="255"/>
    </location>
</feature>
<feature type="transmembrane region" description="Helical" evidence="6">
    <location>
        <begin position="133"/>
        <end position="153"/>
    </location>
</feature>
<reference evidence="8" key="1">
    <citation type="submission" date="2021-12" db="EMBL/GenBank/DDBJ databases">
        <authorList>
            <person name="King R."/>
        </authorList>
    </citation>
    <scope>NUCLEOTIDE SEQUENCE</scope>
</reference>
<comment type="subcellular location">
    <subcellularLocation>
        <location evidence="1">Membrane</location>
        <topology evidence="1">Multi-pass membrane protein</topology>
    </subcellularLocation>
</comment>
<name>A0A9P0AFT1_BEMTA</name>
<evidence type="ECO:0000313" key="8">
    <source>
        <dbReference type="EMBL" id="CAH0390789.1"/>
    </source>
</evidence>
<sequence length="450" mass="49782">MGFNKTTDSQAALDVDLNEKNPEIGEDYEPYNHEPAGKTASYIEALLILIKASVGTGVLGMPRAFYNAGYILGTMGTVFAGILTTVTVHLISNSEHELCRRKRIPQMTYPETVEAAFEYGPGNSRRFKNTARIICYSALVLLEFGADCAYAIFIADNIKEICDHIFSPAPVRFYLLCLLGPLILMCWIRNLKFLAPGSTLGTGCAIGCVGVVFYFIFSQPITLEGRKAAGSLKDFALFFGQVLFAFGAFGMVVPLKNRIRRPASFGSPFGVVNVAMVPNLVLYVIMGFFGYLAYGSQTKSSVTLNLPQTGLIGDLIRILMAGSIFTTYPLCNYIVVEQLWHKNLALRFEDNKRVIFWEYVFRTALTCANIACCIAIPNLELVMAFTGSLMVPTLGIWFPSIIYTLTFWNKYTGIKFAFFLSRTIIIMIVGVFASVISLSTTVREIYGTAF</sequence>
<feature type="transmembrane region" description="Helical" evidence="6">
    <location>
        <begin position="68"/>
        <end position="92"/>
    </location>
</feature>
<feature type="compositionally biased region" description="Polar residues" evidence="5">
    <location>
        <begin position="1"/>
        <end position="10"/>
    </location>
</feature>
<dbReference type="InterPro" id="IPR013057">
    <property type="entry name" value="AA_transpt_TM"/>
</dbReference>
<gene>
    <name evidence="8" type="ORF">BEMITA_LOCUS9483</name>
</gene>
<dbReference type="Proteomes" id="UP001152759">
    <property type="component" value="Chromosome 5"/>
</dbReference>
<evidence type="ECO:0000313" key="9">
    <source>
        <dbReference type="Proteomes" id="UP001152759"/>
    </source>
</evidence>
<feature type="transmembrane region" description="Helical" evidence="6">
    <location>
        <begin position="198"/>
        <end position="217"/>
    </location>
</feature>
<dbReference type="GO" id="GO:0005774">
    <property type="term" value="C:vacuolar membrane"/>
    <property type="evidence" value="ECO:0007669"/>
    <property type="project" value="TreeGrafter"/>
</dbReference>
<dbReference type="AlphaFoldDB" id="A0A9P0AFT1"/>
<evidence type="ECO:0000256" key="2">
    <source>
        <dbReference type="ARBA" id="ARBA00022692"/>
    </source>
</evidence>
<feature type="transmembrane region" description="Helical" evidence="6">
    <location>
        <begin position="276"/>
        <end position="295"/>
    </location>
</feature>
<feature type="transmembrane region" description="Helical" evidence="6">
    <location>
        <begin position="173"/>
        <end position="191"/>
    </location>
</feature>
<keyword evidence="2 6" id="KW-0812">Transmembrane</keyword>
<dbReference type="Pfam" id="PF01490">
    <property type="entry name" value="Aa_trans"/>
    <property type="match status" value="1"/>
</dbReference>
<feature type="transmembrane region" description="Helical" evidence="6">
    <location>
        <begin position="383"/>
        <end position="405"/>
    </location>
</feature>
<organism evidence="8 9">
    <name type="scientific">Bemisia tabaci</name>
    <name type="common">Sweetpotato whitefly</name>
    <name type="synonym">Aleurodes tabaci</name>
    <dbReference type="NCBI Taxonomy" id="7038"/>
    <lineage>
        <taxon>Eukaryota</taxon>
        <taxon>Metazoa</taxon>
        <taxon>Ecdysozoa</taxon>
        <taxon>Arthropoda</taxon>
        <taxon>Hexapoda</taxon>
        <taxon>Insecta</taxon>
        <taxon>Pterygota</taxon>
        <taxon>Neoptera</taxon>
        <taxon>Paraneoptera</taxon>
        <taxon>Hemiptera</taxon>
        <taxon>Sternorrhyncha</taxon>
        <taxon>Aleyrodoidea</taxon>
        <taxon>Aleyrodidae</taxon>
        <taxon>Aleyrodinae</taxon>
        <taxon>Bemisia</taxon>
    </lineage>
</organism>
<keyword evidence="4 6" id="KW-0472">Membrane</keyword>
<keyword evidence="9" id="KW-1185">Reference proteome</keyword>
<keyword evidence="3 6" id="KW-1133">Transmembrane helix</keyword>
<evidence type="ECO:0000256" key="6">
    <source>
        <dbReference type="SAM" id="Phobius"/>
    </source>
</evidence>
<evidence type="ECO:0000256" key="5">
    <source>
        <dbReference type="SAM" id="MobiDB-lite"/>
    </source>
</evidence>
<dbReference type="EMBL" id="OU963866">
    <property type="protein sequence ID" value="CAH0390789.1"/>
    <property type="molecule type" value="Genomic_DNA"/>
</dbReference>
<accession>A0A9P0AFT1</accession>
<dbReference type="GO" id="GO:0015179">
    <property type="term" value="F:L-amino acid transmembrane transporter activity"/>
    <property type="evidence" value="ECO:0007669"/>
    <property type="project" value="TreeGrafter"/>
</dbReference>
<feature type="domain" description="Amino acid transporter transmembrane" evidence="7">
    <location>
        <begin position="39"/>
        <end position="440"/>
    </location>
</feature>
<evidence type="ECO:0000256" key="3">
    <source>
        <dbReference type="ARBA" id="ARBA00022989"/>
    </source>
</evidence>
<protein>
    <recommendedName>
        <fullName evidence="7">Amino acid transporter transmembrane domain-containing protein</fullName>
    </recommendedName>
</protein>
<evidence type="ECO:0000256" key="1">
    <source>
        <dbReference type="ARBA" id="ARBA00004141"/>
    </source>
</evidence>
<feature type="transmembrane region" description="Helical" evidence="6">
    <location>
        <begin position="356"/>
        <end position="377"/>
    </location>
</feature>
<evidence type="ECO:0000256" key="4">
    <source>
        <dbReference type="ARBA" id="ARBA00023136"/>
    </source>
</evidence>
<feature type="transmembrane region" description="Helical" evidence="6">
    <location>
        <begin position="315"/>
        <end position="335"/>
    </location>
</feature>